<dbReference type="PANTHER" id="PTHR10656">
    <property type="entry name" value="CELL FATE DETERMINING PROTEIN MAB21-RELATED"/>
    <property type="match status" value="1"/>
</dbReference>
<evidence type="ECO:0000256" key="10">
    <source>
        <dbReference type="ARBA" id="ARBA00023134"/>
    </source>
</evidence>
<evidence type="ECO:0008006" key="16">
    <source>
        <dbReference type="Google" id="ProtNLM"/>
    </source>
</evidence>
<keyword evidence="5" id="KW-0548">Nucleotidyltransferase</keyword>
<comment type="cofactor">
    <cofactor evidence="2">
        <name>Mg(2+)</name>
        <dbReference type="ChEBI" id="CHEBI:18420"/>
    </cofactor>
</comment>
<evidence type="ECO:0000313" key="15">
    <source>
        <dbReference type="Proteomes" id="UP001168821"/>
    </source>
</evidence>
<dbReference type="GO" id="GO:0005525">
    <property type="term" value="F:GTP binding"/>
    <property type="evidence" value="ECO:0007669"/>
    <property type="project" value="UniProtKB-KW"/>
</dbReference>
<dbReference type="InterPro" id="IPR046906">
    <property type="entry name" value="Mab-21_HhH/H2TH-like"/>
</dbReference>
<dbReference type="GO" id="GO:0005524">
    <property type="term" value="F:ATP binding"/>
    <property type="evidence" value="ECO:0007669"/>
    <property type="project" value="UniProtKB-KW"/>
</dbReference>
<accession>A0AA38MLR9</accession>
<feature type="domain" description="Mab-21-like HhH/H2TH-like" evidence="13">
    <location>
        <begin position="266"/>
        <end position="363"/>
    </location>
</feature>
<evidence type="ECO:0000259" key="12">
    <source>
        <dbReference type="Pfam" id="PF03281"/>
    </source>
</evidence>
<dbReference type="InterPro" id="IPR046903">
    <property type="entry name" value="Mab-21-like_nuc_Trfase"/>
</dbReference>
<dbReference type="GO" id="GO:0016779">
    <property type="term" value="F:nucleotidyltransferase activity"/>
    <property type="evidence" value="ECO:0007669"/>
    <property type="project" value="UniProtKB-KW"/>
</dbReference>
<dbReference type="InterPro" id="IPR024810">
    <property type="entry name" value="MAB21L/cGLR"/>
</dbReference>
<dbReference type="Pfam" id="PF20266">
    <property type="entry name" value="Mab-21_C"/>
    <property type="match status" value="1"/>
</dbReference>
<sequence>MGKKSTNPYAALEPGLSAANKKIRLDKQINHDTKTLVEKIVKKITADMKKQSSVFAKLYVRTFGGGSSYEGLKTGQEGDYDIDILLRIPEITKPKLHEDNIPGYVQLQLLNFHKLEQKDPELYKAMNNKFVDEKNFLLTEELKSTFMQSIFDKTRSKYFPGGIVTVKGNKYEVFRISKVRKAGPAFTLTINGVNTKFSVEVDLVPCILLNKSHWPQGGFRANPCPRRGDFFLIPKQPKRDHPHLNRYFRLSFQIQERIIISHRFWMKPTIRIIKCIKKHFNQGVCSYAIKTLCMWELFYGNPELTQETPDLWKKSSSGCFIHMLERYLECLTKETISYFWNKKLNLLDNLSKEQINTYRRQIDELLQSIKQNPTQFAITNYLTF</sequence>
<organism evidence="14 15">
    <name type="scientific">Zophobas morio</name>
    <dbReference type="NCBI Taxonomy" id="2755281"/>
    <lineage>
        <taxon>Eukaryota</taxon>
        <taxon>Metazoa</taxon>
        <taxon>Ecdysozoa</taxon>
        <taxon>Arthropoda</taxon>
        <taxon>Hexapoda</taxon>
        <taxon>Insecta</taxon>
        <taxon>Pterygota</taxon>
        <taxon>Neoptera</taxon>
        <taxon>Endopterygota</taxon>
        <taxon>Coleoptera</taxon>
        <taxon>Polyphaga</taxon>
        <taxon>Cucujiformia</taxon>
        <taxon>Tenebrionidae</taxon>
        <taxon>Zophobas</taxon>
    </lineage>
</organism>
<comment type="cofactor">
    <cofactor evidence="1">
        <name>Mn(2+)</name>
        <dbReference type="ChEBI" id="CHEBI:29035"/>
    </cofactor>
</comment>
<keyword evidence="11" id="KW-0464">Manganese</keyword>
<dbReference type="EMBL" id="JALNTZ010000002">
    <property type="protein sequence ID" value="KAJ3660804.1"/>
    <property type="molecule type" value="Genomic_DNA"/>
</dbReference>
<evidence type="ECO:0000256" key="9">
    <source>
        <dbReference type="ARBA" id="ARBA00022842"/>
    </source>
</evidence>
<evidence type="ECO:0000256" key="4">
    <source>
        <dbReference type="ARBA" id="ARBA00022679"/>
    </source>
</evidence>
<evidence type="ECO:0000259" key="13">
    <source>
        <dbReference type="Pfam" id="PF20266"/>
    </source>
</evidence>
<evidence type="ECO:0000256" key="3">
    <source>
        <dbReference type="ARBA" id="ARBA00008307"/>
    </source>
</evidence>
<comment type="caution">
    <text evidence="14">The sequence shown here is derived from an EMBL/GenBank/DDBJ whole genome shotgun (WGS) entry which is preliminary data.</text>
</comment>
<dbReference type="GO" id="GO:0046872">
    <property type="term" value="F:metal ion binding"/>
    <property type="evidence" value="ECO:0007669"/>
    <property type="project" value="UniProtKB-KW"/>
</dbReference>
<dbReference type="PANTHER" id="PTHR10656:SF42">
    <property type="entry name" value="CYCLIC GMP-AMP SYNTHASE-LIKE PROTEIN-RELATED"/>
    <property type="match status" value="1"/>
</dbReference>
<evidence type="ECO:0000256" key="1">
    <source>
        <dbReference type="ARBA" id="ARBA00001936"/>
    </source>
</evidence>
<dbReference type="Gene3D" id="1.10.1410.40">
    <property type="match status" value="1"/>
</dbReference>
<keyword evidence="7" id="KW-0547">Nucleotide-binding</keyword>
<evidence type="ECO:0000313" key="14">
    <source>
        <dbReference type="EMBL" id="KAJ3660804.1"/>
    </source>
</evidence>
<protein>
    <recommendedName>
        <fullName evidence="16">Cyclic GMP-AMP synthase</fullName>
    </recommendedName>
</protein>
<evidence type="ECO:0000256" key="11">
    <source>
        <dbReference type="ARBA" id="ARBA00023211"/>
    </source>
</evidence>
<gene>
    <name evidence="14" type="ORF">Zmor_005235</name>
</gene>
<evidence type="ECO:0000256" key="6">
    <source>
        <dbReference type="ARBA" id="ARBA00022723"/>
    </source>
</evidence>
<dbReference type="Pfam" id="PF03281">
    <property type="entry name" value="Mab-21"/>
    <property type="match status" value="1"/>
</dbReference>
<evidence type="ECO:0000256" key="2">
    <source>
        <dbReference type="ARBA" id="ARBA00001946"/>
    </source>
</evidence>
<proteinExistence type="inferred from homology"/>
<keyword evidence="4" id="KW-0808">Transferase</keyword>
<keyword evidence="8" id="KW-0067">ATP-binding</keyword>
<reference evidence="14" key="1">
    <citation type="journal article" date="2023" name="G3 (Bethesda)">
        <title>Whole genome assemblies of Zophobas morio and Tenebrio molitor.</title>
        <authorList>
            <person name="Kaur S."/>
            <person name="Stinson S.A."/>
            <person name="diCenzo G.C."/>
        </authorList>
    </citation>
    <scope>NUCLEOTIDE SEQUENCE</scope>
    <source>
        <strain evidence="14">QUZm001</strain>
    </source>
</reference>
<comment type="similarity">
    <text evidence="3">Belongs to the mab-21 family.</text>
</comment>
<keyword evidence="9" id="KW-0460">Magnesium</keyword>
<evidence type="ECO:0000256" key="8">
    <source>
        <dbReference type="ARBA" id="ARBA00022840"/>
    </source>
</evidence>
<dbReference type="SMART" id="SM01265">
    <property type="entry name" value="Mab-21"/>
    <property type="match status" value="1"/>
</dbReference>
<dbReference type="AlphaFoldDB" id="A0AA38MLR9"/>
<feature type="domain" description="Mab-21-like nucleotidyltransferase" evidence="12">
    <location>
        <begin position="69"/>
        <end position="261"/>
    </location>
</feature>
<name>A0AA38MLR9_9CUCU</name>
<keyword evidence="10" id="KW-0342">GTP-binding</keyword>
<evidence type="ECO:0000256" key="7">
    <source>
        <dbReference type="ARBA" id="ARBA00022741"/>
    </source>
</evidence>
<keyword evidence="15" id="KW-1185">Reference proteome</keyword>
<keyword evidence="6" id="KW-0479">Metal-binding</keyword>
<dbReference type="Gene3D" id="3.30.460.90">
    <property type="match status" value="1"/>
</dbReference>
<evidence type="ECO:0000256" key="5">
    <source>
        <dbReference type="ARBA" id="ARBA00022695"/>
    </source>
</evidence>
<dbReference type="Proteomes" id="UP001168821">
    <property type="component" value="Unassembled WGS sequence"/>
</dbReference>